<keyword evidence="2 4" id="KW-0378">Hydrolase</keyword>
<dbReference type="InterPro" id="IPR001547">
    <property type="entry name" value="Glyco_hydro_5"/>
</dbReference>
<dbReference type="InterPro" id="IPR050386">
    <property type="entry name" value="Glycosyl_hydrolase_5"/>
</dbReference>
<dbReference type="PANTHER" id="PTHR31297:SF43">
    <property type="entry name" value="GLUCAN 1,3-BETA-GLUCOSIDASE 3"/>
    <property type="match status" value="1"/>
</dbReference>
<dbReference type="GO" id="GO:0005737">
    <property type="term" value="C:cytoplasm"/>
    <property type="evidence" value="ECO:0007669"/>
    <property type="project" value="UniProtKB-ARBA"/>
</dbReference>
<dbReference type="Proteomes" id="UP000886523">
    <property type="component" value="Unassembled WGS sequence"/>
</dbReference>
<dbReference type="Pfam" id="PF00150">
    <property type="entry name" value="Cellulase"/>
    <property type="match status" value="1"/>
</dbReference>
<proteinExistence type="inferred from homology"/>
<evidence type="ECO:0000313" key="7">
    <source>
        <dbReference type="Proteomes" id="UP000886523"/>
    </source>
</evidence>
<gene>
    <name evidence="6" type="ORF">BS47DRAFT_1311832</name>
</gene>
<dbReference type="AlphaFoldDB" id="A0A9P6E248"/>
<evidence type="ECO:0000256" key="3">
    <source>
        <dbReference type="ARBA" id="ARBA00023295"/>
    </source>
</evidence>
<keyword evidence="7" id="KW-1185">Reference proteome</keyword>
<evidence type="ECO:0000313" key="6">
    <source>
        <dbReference type="EMBL" id="KAF9520403.1"/>
    </source>
</evidence>
<evidence type="ECO:0000256" key="4">
    <source>
        <dbReference type="RuleBase" id="RU361153"/>
    </source>
</evidence>
<dbReference type="SUPFAM" id="SSF51445">
    <property type="entry name" value="(Trans)glycosidases"/>
    <property type="match status" value="1"/>
</dbReference>
<dbReference type="PANTHER" id="PTHR31297">
    <property type="entry name" value="GLUCAN ENDO-1,6-BETA-GLUCOSIDASE B"/>
    <property type="match status" value="1"/>
</dbReference>
<keyword evidence="3 4" id="KW-0326">Glycosidase</keyword>
<feature type="domain" description="Glycoside hydrolase family 5" evidence="5">
    <location>
        <begin position="90"/>
        <end position="367"/>
    </location>
</feature>
<evidence type="ECO:0000256" key="2">
    <source>
        <dbReference type="ARBA" id="ARBA00022801"/>
    </source>
</evidence>
<dbReference type="InterPro" id="IPR017853">
    <property type="entry name" value="GH"/>
</dbReference>
<comment type="similarity">
    <text evidence="1 4">Belongs to the glycosyl hydrolase 5 (cellulase A) family.</text>
</comment>
<accession>A0A9P6E248</accession>
<organism evidence="6 7">
    <name type="scientific">Hydnum rufescens UP504</name>
    <dbReference type="NCBI Taxonomy" id="1448309"/>
    <lineage>
        <taxon>Eukaryota</taxon>
        <taxon>Fungi</taxon>
        <taxon>Dikarya</taxon>
        <taxon>Basidiomycota</taxon>
        <taxon>Agaricomycotina</taxon>
        <taxon>Agaricomycetes</taxon>
        <taxon>Cantharellales</taxon>
        <taxon>Hydnaceae</taxon>
        <taxon>Hydnum</taxon>
    </lineage>
</organism>
<evidence type="ECO:0000259" key="5">
    <source>
        <dbReference type="Pfam" id="PF00150"/>
    </source>
</evidence>
<protein>
    <submittedName>
        <fullName evidence="6">Glycoside hydrolase family 5 protein</fullName>
    </submittedName>
</protein>
<dbReference type="GO" id="GO:0005576">
    <property type="term" value="C:extracellular region"/>
    <property type="evidence" value="ECO:0007669"/>
    <property type="project" value="TreeGrafter"/>
</dbReference>
<dbReference type="GO" id="GO:0009986">
    <property type="term" value="C:cell surface"/>
    <property type="evidence" value="ECO:0007669"/>
    <property type="project" value="TreeGrafter"/>
</dbReference>
<dbReference type="EMBL" id="MU128912">
    <property type="protein sequence ID" value="KAF9520403.1"/>
    <property type="molecule type" value="Genomic_DNA"/>
</dbReference>
<comment type="caution">
    <text evidence="6">The sequence shown here is derived from an EMBL/GenBank/DDBJ whole genome shotgun (WGS) entry which is preliminary data.</text>
</comment>
<dbReference type="GO" id="GO:0046557">
    <property type="term" value="F:glucan endo-1,6-beta-glucosidase activity"/>
    <property type="evidence" value="ECO:0007669"/>
    <property type="project" value="TreeGrafter"/>
</dbReference>
<sequence>MHKLFHKLGDKLDKIVSKDTPSSFAPDDIWASPSISEHDIYRYRKQRGINLGSWFTLERWIAESPFCNTRPNCASDLDVARAQDARRILETHWDSWITEGDWQWLSAHGFNTVRIPIGYYHVCGVEPDVLKGTDFAPYGDIYQGAWSRIVNAIKNGRPKHNSFPLDLHAAPGAQNRDAHSGTGTGQVHFWEQSNREATVLVLKVLAAYLHGIANVVGLELMNEPANNDKLQAWYESTIEEVRRASAPPDFPLYVGDAWDGNWYSQWTGKRPDFIVMDHHLYRCFTPGDAQLTGDQHAAIMRDRTKQDLSELSRKAGGNVIVGEWSGALGPSSLGGGNAGEQDRQRRVFVRAQMDAYEATCAGSFWWTYKKGHGWDAGWCARDAVLADIIPKWVGRKRGEEIKDVPEDTKGHALREAMLAAHTNYWGAHGMPNGETWRFEDGFSVGWDDAWLFIQAIPRCSTVSELGFRQRWMKRRASEHAKTRGSGPQLWEFDHGFEQGYNAAL</sequence>
<dbReference type="Gene3D" id="3.20.20.80">
    <property type="entry name" value="Glycosidases"/>
    <property type="match status" value="1"/>
</dbReference>
<reference evidence="6" key="1">
    <citation type="journal article" date="2020" name="Nat. Commun.">
        <title>Large-scale genome sequencing of mycorrhizal fungi provides insights into the early evolution of symbiotic traits.</title>
        <authorList>
            <person name="Miyauchi S."/>
            <person name="Kiss E."/>
            <person name="Kuo A."/>
            <person name="Drula E."/>
            <person name="Kohler A."/>
            <person name="Sanchez-Garcia M."/>
            <person name="Morin E."/>
            <person name="Andreopoulos B."/>
            <person name="Barry K.W."/>
            <person name="Bonito G."/>
            <person name="Buee M."/>
            <person name="Carver A."/>
            <person name="Chen C."/>
            <person name="Cichocki N."/>
            <person name="Clum A."/>
            <person name="Culley D."/>
            <person name="Crous P.W."/>
            <person name="Fauchery L."/>
            <person name="Girlanda M."/>
            <person name="Hayes R.D."/>
            <person name="Keri Z."/>
            <person name="LaButti K."/>
            <person name="Lipzen A."/>
            <person name="Lombard V."/>
            <person name="Magnuson J."/>
            <person name="Maillard F."/>
            <person name="Murat C."/>
            <person name="Nolan M."/>
            <person name="Ohm R.A."/>
            <person name="Pangilinan J."/>
            <person name="Pereira M.F."/>
            <person name="Perotto S."/>
            <person name="Peter M."/>
            <person name="Pfister S."/>
            <person name="Riley R."/>
            <person name="Sitrit Y."/>
            <person name="Stielow J.B."/>
            <person name="Szollosi G."/>
            <person name="Zifcakova L."/>
            <person name="Stursova M."/>
            <person name="Spatafora J.W."/>
            <person name="Tedersoo L."/>
            <person name="Vaario L.M."/>
            <person name="Yamada A."/>
            <person name="Yan M."/>
            <person name="Wang P."/>
            <person name="Xu J."/>
            <person name="Bruns T."/>
            <person name="Baldrian P."/>
            <person name="Vilgalys R."/>
            <person name="Dunand C."/>
            <person name="Henrissat B."/>
            <person name="Grigoriev I.V."/>
            <person name="Hibbett D."/>
            <person name="Nagy L.G."/>
            <person name="Martin F.M."/>
        </authorList>
    </citation>
    <scope>NUCLEOTIDE SEQUENCE</scope>
    <source>
        <strain evidence="6">UP504</strain>
    </source>
</reference>
<feature type="non-terminal residue" evidence="6">
    <location>
        <position position="504"/>
    </location>
</feature>
<dbReference type="FunFam" id="3.20.20.80:FF:000100">
    <property type="entry name" value="Glycoside hydrolase superfamily"/>
    <property type="match status" value="1"/>
</dbReference>
<name>A0A9P6E248_9AGAM</name>
<dbReference type="GO" id="GO:0009251">
    <property type="term" value="P:glucan catabolic process"/>
    <property type="evidence" value="ECO:0007669"/>
    <property type="project" value="TreeGrafter"/>
</dbReference>
<dbReference type="OrthoDB" id="1887033at2759"/>
<evidence type="ECO:0000256" key="1">
    <source>
        <dbReference type="ARBA" id="ARBA00005641"/>
    </source>
</evidence>